<dbReference type="InterPro" id="IPR009057">
    <property type="entry name" value="Homeodomain-like_sf"/>
</dbReference>
<dbReference type="GO" id="GO:0003700">
    <property type="term" value="F:DNA-binding transcription factor activity"/>
    <property type="evidence" value="ECO:0007669"/>
    <property type="project" value="InterPro"/>
</dbReference>
<keyword evidence="2" id="KW-0238">DNA-binding</keyword>
<evidence type="ECO:0000313" key="5">
    <source>
        <dbReference type="EMBL" id="EEG29454.1"/>
    </source>
</evidence>
<name>C0EGH8_9FIRM</name>
<dbReference type="Pfam" id="PF12833">
    <property type="entry name" value="HTH_18"/>
    <property type="match status" value="1"/>
</dbReference>
<dbReference type="InterPro" id="IPR018060">
    <property type="entry name" value="HTH_AraC"/>
</dbReference>
<dbReference type="PANTHER" id="PTHR43280:SF34">
    <property type="entry name" value="ARAC-FAMILY TRANSCRIPTIONAL REGULATOR"/>
    <property type="match status" value="1"/>
</dbReference>
<dbReference type="PROSITE" id="PS01124">
    <property type="entry name" value="HTH_ARAC_FAMILY_2"/>
    <property type="match status" value="1"/>
</dbReference>
<dbReference type="eggNOG" id="COG1917">
    <property type="taxonomic scope" value="Bacteria"/>
</dbReference>
<dbReference type="SUPFAM" id="SSF51215">
    <property type="entry name" value="Regulatory protein AraC"/>
    <property type="match status" value="1"/>
</dbReference>
<dbReference type="GO" id="GO:0043565">
    <property type="term" value="F:sequence-specific DNA binding"/>
    <property type="evidence" value="ECO:0007669"/>
    <property type="project" value="InterPro"/>
</dbReference>
<gene>
    <name evidence="5" type="ORF">CLOSTMETH_02971</name>
</gene>
<dbReference type="HOGENOM" id="CLU_000445_88_0_9"/>
<dbReference type="InterPro" id="IPR037923">
    <property type="entry name" value="HTH-like"/>
</dbReference>
<keyword evidence="1" id="KW-0805">Transcription regulation</keyword>
<dbReference type="SUPFAM" id="SSF46689">
    <property type="entry name" value="Homeodomain-like"/>
    <property type="match status" value="1"/>
</dbReference>
<evidence type="ECO:0000256" key="2">
    <source>
        <dbReference type="ARBA" id="ARBA00023125"/>
    </source>
</evidence>
<dbReference type="eggNOG" id="COG2207">
    <property type="taxonomic scope" value="Bacteria"/>
</dbReference>
<accession>C0EGH8</accession>
<dbReference type="EMBL" id="ACEC01000102">
    <property type="protein sequence ID" value="EEG29454.1"/>
    <property type="molecule type" value="Genomic_DNA"/>
</dbReference>
<keyword evidence="6" id="KW-1185">Reference proteome</keyword>
<dbReference type="STRING" id="537013.CLOSTMETH_02971"/>
<dbReference type="Pfam" id="PF02311">
    <property type="entry name" value="AraC_binding"/>
    <property type="match status" value="1"/>
</dbReference>
<protein>
    <submittedName>
        <fullName evidence="5">Transcriptional regulator, AraC family</fullName>
    </submittedName>
</protein>
<dbReference type="AlphaFoldDB" id="C0EGH8"/>
<reference evidence="5 6" key="2">
    <citation type="submission" date="2009-02" db="EMBL/GenBank/DDBJ databases">
        <title>Draft genome sequence of Clostridium methylpentosum (DSM 5476).</title>
        <authorList>
            <person name="Sudarsanam P."/>
            <person name="Ley R."/>
            <person name="Guruge J."/>
            <person name="Turnbaugh P.J."/>
            <person name="Mahowald M."/>
            <person name="Liep D."/>
            <person name="Gordon J."/>
        </authorList>
    </citation>
    <scope>NUCLEOTIDE SEQUENCE [LARGE SCALE GENOMIC DNA]</scope>
    <source>
        <strain evidence="5 6">DSM 5476</strain>
    </source>
</reference>
<dbReference type="PANTHER" id="PTHR43280">
    <property type="entry name" value="ARAC-FAMILY TRANSCRIPTIONAL REGULATOR"/>
    <property type="match status" value="1"/>
</dbReference>
<proteinExistence type="predicted"/>
<evidence type="ECO:0000256" key="1">
    <source>
        <dbReference type="ARBA" id="ARBA00023015"/>
    </source>
</evidence>
<dbReference type="Gene3D" id="1.10.10.60">
    <property type="entry name" value="Homeodomain-like"/>
    <property type="match status" value="2"/>
</dbReference>
<dbReference type="Proteomes" id="UP000003340">
    <property type="component" value="Unassembled WGS sequence"/>
</dbReference>
<dbReference type="InterPro" id="IPR014710">
    <property type="entry name" value="RmlC-like_jellyroll"/>
</dbReference>
<organism evidence="5 6">
    <name type="scientific">[Clostridium] methylpentosum DSM 5476</name>
    <dbReference type="NCBI Taxonomy" id="537013"/>
    <lineage>
        <taxon>Bacteria</taxon>
        <taxon>Bacillati</taxon>
        <taxon>Bacillota</taxon>
        <taxon>Clostridia</taxon>
        <taxon>Eubacteriales</taxon>
        <taxon>Oscillospiraceae</taxon>
        <taxon>Oscillospiraceae incertae sedis</taxon>
    </lineage>
</organism>
<feature type="domain" description="HTH araC/xylS-type" evidence="4">
    <location>
        <begin position="234"/>
        <end position="331"/>
    </location>
</feature>
<keyword evidence="3" id="KW-0804">Transcription</keyword>
<evidence type="ECO:0000256" key="3">
    <source>
        <dbReference type="ARBA" id="ARBA00023163"/>
    </source>
</evidence>
<dbReference type="InterPro" id="IPR003313">
    <property type="entry name" value="AraC-bd"/>
</dbReference>
<evidence type="ECO:0000259" key="4">
    <source>
        <dbReference type="PROSITE" id="PS01124"/>
    </source>
</evidence>
<dbReference type="SMART" id="SM00342">
    <property type="entry name" value="HTH_ARAC"/>
    <property type="match status" value="1"/>
</dbReference>
<sequence length="362" mass="42450">MKKGEIGMCLEEYVQRAFREQERAVHTNEKRGQNTIKSKMIWVLDEAFLEREFGPSNILINAHIPSFNRNPRPHKHDFFELVYLHRGCMTNTVDGNILRLNQGDFCLMNPHAVHMPVTDGDQPLALNIMLKKQLFDRVFLGMNLDNELFANFFVDFLFFKKQKQNYLLFSSRFQNTQIVSQYLLQILREYYDTALYHQRVIESMLSCLFVELARSYQRELDQASAEENSRGGVTEIIAYLAENFRTASLQSTAQRFHYHPKYIPTLLKKHFGKSFTEIIQCFKLNHACQLLRQTDLSVSEIIEESGYSNRSYFYRVFQQQLGVHPLDFRILPPENLPKLPWYGKQLLSEASQEQAATKPVVR</sequence>
<evidence type="ECO:0000313" key="6">
    <source>
        <dbReference type="Proteomes" id="UP000003340"/>
    </source>
</evidence>
<dbReference type="Gene3D" id="2.60.120.10">
    <property type="entry name" value="Jelly Rolls"/>
    <property type="match status" value="1"/>
</dbReference>
<reference evidence="5 6" key="1">
    <citation type="submission" date="2009-01" db="EMBL/GenBank/DDBJ databases">
        <authorList>
            <person name="Fulton L."/>
            <person name="Clifton S."/>
            <person name="Fulton B."/>
            <person name="Xu J."/>
            <person name="Minx P."/>
            <person name="Pepin K.H."/>
            <person name="Johnson M."/>
            <person name="Bhonagiri V."/>
            <person name="Nash W.E."/>
            <person name="Mardis E.R."/>
            <person name="Wilson R.K."/>
        </authorList>
    </citation>
    <scope>NUCLEOTIDE SEQUENCE [LARGE SCALE GENOMIC DNA]</scope>
    <source>
        <strain evidence="5 6">DSM 5476</strain>
    </source>
</reference>
<comment type="caution">
    <text evidence="5">The sequence shown here is derived from an EMBL/GenBank/DDBJ whole genome shotgun (WGS) entry which is preliminary data.</text>
</comment>